<comment type="caution">
    <text evidence="1">The sequence shown here is derived from an EMBL/GenBank/DDBJ whole genome shotgun (WGS) entry which is preliminary data.</text>
</comment>
<dbReference type="Proteomes" id="UP000799754">
    <property type="component" value="Unassembled WGS sequence"/>
</dbReference>
<evidence type="ECO:0000313" key="2">
    <source>
        <dbReference type="Proteomes" id="UP000799754"/>
    </source>
</evidence>
<reference evidence="1" key="1">
    <citation type="journal article" date="2020" name="Stud. Mycol.">
        <title>101 Dothideomycetes genomes: a test case for predicting lifestyles and emergence of pathogens.</title>
        <authorList>
            <person name="Haridas S."/>
            <person name="Albert R."/>
            <person name="Binder M."/>
            <person name="Bloem J."/>
            <person name="Labutti K."/>
            <person name="Salamov A."/>
            <person name="Andreopoulos B."/>
            <person name="Baker S."/>
            <person name="Barry K."/>
            <person name="Bills G."/>
            <person name="Bluhm B."/>
            <person name="Cannon C."/>
            <person name="Castanera R."/>
            <person name="Culley D."/>
            <person name="Daum C."/>
            <person name="Ezra D."/>
            <person name="Gonzalez J."/>
            <person name="Henrissat B."/>
            <person name="Kuo A."/>
            <person name="Liang C."/>
            <person name="Lipzen A."/>
            <person name="Lutzoni F."/>
            <person name="Magnuson J."/>
            <person name="Mondo S."/>
            <person name="Nolan M."/>
            <person name="Ohm R."/>
            <person name="Pangilinan J."/>
            <person name="Park H.-J."/>
            <person name="Ramirez L."/>
            <person name="Alfaro M."/>
            <person name="Sun H."/>
            <person name="Tritt A."/>
            <person name="Yoshinaga Y."/>
            <person name="Zwiers L.-H."/>
            <person name="Turgeon B."/>
            <person name="Goodwin S."/>
            <person name="Spatafora J."/>
            <person name="Crous P."/>
            <person name="Grigoriev I."/>
        </authorList>
    </citation>
    <scope>NUCLEOTIDE SEQUENCE</scope>
    <source>
        <strain evidence="1">CBS 525.71</strain>
    </source>
</reference>
<accession>A0ACB6RQZ8</accession>
<name>A0ACB6RQZ8_9PLEO</name>
<gene>
    <name evidence="1" type="ORF">BU25DRAFT_160754</name>
</gene>
<keyword evidence="2" id="KW-1185">Reference proteome</keyword>
<evidence type="ECO:0000313" key="1">
    <source>
        <dbReference type="EMBL" id="KAF2624395.1"/>
    </source>
</evidence>
<sequence length="164" mass="18234">MCIRIPHTHCHFYTPLTGRPHMLTLLIRVNGYHGFRPDFDASIPEPMFHKTHVPHSHSSIESCGHLFAEVVVEALVEGATRMSVKVVQSPTSRVPRWWDFTATAGIAFDQASQRVQSCVTLELTGHLLLEVTVCLMCRAVHASSCHVRSTQDFEAASTVSSSRP</sequence>
<proteinExistence type="predicted"/>
<organism evidence="1 2">
    <name type="scientific">Macroventuria anomochaeta</name>
    <dbReference type="NCBI Taxonomy" id="301207"/>
    <lineage>
        <taxon>Eukaryota</taxon>
        <taxon>Fungi</taxon>
        <taxon>Dikarya</taxon>
        <taxon>Ascomycota</taxon>
        <taxon>Pezizomycotina</taxon>
        <taxon>Dothideomycetes</taxon>
        <taxon>Pleosporomycetidae</taxon>
        <taxon>Pleosporales</taxon>
        <taxon>Pleosporineae</taxon>
        <taxon>Didymellaceae</taxon>
        <taxon>Macroventuria</taxon>
    </lineage>
</organism>
<protein>
    <submittedName>
        <fullName evidence="1">Uncharacterized protein</fullName>
    </submittedName>
</protein>
<dbReference type="EMBL" id="MU006731">
    <property type="protein sequence ID" value="KAF2624395.1"/>
    <property type="molecule type" value="Genomic_DNA"/>
</dbReference>